<dbReference type="Gene3D" id="2.60.40.10">
    <property type="entry name" value="Immunoglobulins"/>
    <property type="match status" value="3"/>
</dbReference>
<dbReference type="InterPro" id="IPR000601">
    <property type="entry name" value="PKD_dom"/>
</dbReference>
<dbReference type="SUPFAM" id="SSF49299">
    <property type="entry name" value="PKD domain"/>
    <property type="match status" value="3"/>
</dbReference>
<feature type="signal peptide" evidence="1">
    <location>
        <begin position="1"/>
        <end position="32"/>
    </location>
</feature>
<feature type="domain" description="PKD" evidence="2">
    <location>
        <begin position="191"/>
        <end position="269"/>
    </location>
</feature>
<proteinExistence type="predicted"/>
<sequence length="992" mass="104969">MIIKNFGLKTMGKFFEATIMWMLYLASSTSVASAQCPPPATCQPGNAPATNHAFGMGIYRVTLAGLDTATAGAAQGYQDYGCRARAALLGRGGSYALAVRTNPNADETVRAWLDYNNDGQFGAGELVLSSANARQHAATFTVPATAPVGVALRLRIAADYSLAPVPGPCTTPQYSQTEDYRVVLLATAPARPQARFLALDTVSCGGPISFRDQSLHAPAQWLWRFGDGASSSQQHPQHQYAQPGTYTVRLTACNAAGCDSLTRTGYVTVRADAPRPAPCQPATTAHCCGYGLTRVRLAGLDNRSLDGQAGYEDFSCARRATLTADRPATLQLSTAAVAHDVRVWLDVNDDGQLAPAELLYQGLAVQSPSVTLSIPASTAGLVYGRPLRLRLLADFAGSPATGPCAAPQLGQVEDYSVVLAPNLAPPAAAFAVAYQQLCGPVRVSFANQTTGAATAYHWDFGDGTSSTLAAPPPHTYARPGLYEVRLVAQNAAGPDTAWQRVAVAEACPTYCTPLGNGGTNSAPAYFTSVRLGDINNTVPRTTGVAYRDFTDQYTTLQIGQSYQFAATSPPYPFGGSNHVTCWLDANQDGFFTASEILGTVNNVLQYQYAVRVPAAAKAGPTRLRVMIHYGAAYVDATTCSPAWWPGSTEDYTVVVLPAAGPPAALFSAELPTSCSGTVQFRDSTESGPTRWLWRFGDGDSATVQHPRHTYAAPGTYTVSLTVSNRLGTSTRTRPGYVTIRSLGGAPAPLTACRPAVGVTEAQRGIRTFSIGTALSYGPQPLNAPSYRDETCAVPPAVLARGVLYAMTMADRYNPATAAFVWVDVNDDGRFDATELLYDALQFPVFSPTVRTGTLTLPPATVLNRPLRLRVLFAYPPGNQSNLTAIPSPCYTGAADQARDFTIIATASTATAAGAGAPAWQVYPNPATGHVSVRGDFRQPTVVELCDVRGRVVLRQSVPPVSGALPLQLQALPRGLYLLRLPATGQAARLVLE</sequence>
<evidence type="ECO:0000313" key="3">
    <source>
        <dbReference type="EMBL" id="RTQ48829.1"/>
    </source>
</evidence>
<keyword evidence="1" id="KW-0732">Signal</keyword>
<protein>
    <submittedName>
        <fullName evidence="3">PKD domain-containing protein</fullName>
    </submittedName>
</protein>
<dbReference type="Proteomes" id="UP000282184">
    <property type="component" value="Unassembled WGS sequence"/>
</dbReference>
<dbReference type="Pfam" id="PF18911">
    <property type="entry name" value="PKD_4"/>
    <property type="match status" value="3"/>
</dbReference>
<dbReference type="PANTHER" id="PTHR36842:SF1">
    <property type="entry name" value="PROTEIN TOLB"/>
    <property type="match status" value="1"/>
</dbReference>
<name>A0A431U148_9BACT</name>
<comment type="caution">
    <text evidence="3">The sequence shown here is derived from an EMBL/GenBank/DDBJ whole genome shotgun (WGS) entry which is preliminary data.</text>
</comment>
<dbReference type="AlphaFoldDB" id="A0A431U148"/>
<feature type="chain" id="PRO_5019301545" evidence="1">
    <location>
        <begin position="33"/>
        <end position="992"/>
    </location>
</feature>
<dbReference type="InterPro" id="IPR045474">
    <property type="entry name" value="GEVED"/>
</dbReference>
<dbReference type="OrthoDB" id="1521709at2"/>
<dbReference type="NCBIfam" id="TIGR04183">
    <property type="entry name" value="Por_Secre_tail"/>
    <property type="match status" value="1"/>
</dbReference>
<evidence type="ECO:0000256" key="1">
    <source>
        <dbReference type="SAM" id="SignalP"/>
    </source>
</evidence>
<accession>A0A431U148</accession>
<dbReference type="InterPro" id="IPR035986">
    <property type="entry name" value="PKD_dom_sf"/>
</dbReference>
<dbReference type="EMBL" id="RXOF01000008">
    <property type="protein sequence ID" value="RTQ48829.1"/>
    <property type="molecule type" value="Genomic_DNA"/>
</dbReference>
<evidence type="ECO:0000259" key="2">
    <source>
        <dbReference type="PROSITE" id="PS50093"/>
    </source>
</evidence>
<dbReference type="Pfam" id="PF18962">
    <property type="entry name" value="Por_Secre_tail"/>
    <property type="match status" value="1"/>
</dbReference>
<dbReference type="SMART" id="SM00089">
    <property type="entry name" value="PKD"/>
    <property type="match status" value="3"/>
</dbReference>
<dbReference type="InterPro" id="IPR013783">
    <property type="entry name" value="Ig-like_fold"/>
</dbReference>
<evidence type="ECO:0000313" key="4">
    <source>
        <dbReference type="Proteomes" id="UP000282184"/>
    </source>
</evidence>
<dbReference type="Pfam" id="PF20009">
    <property type="entry name" value="GEVED"/>
    <property type="match status" value="4"/>
</dbReference>
<feature type="domain" description="PKD" evidence="2">
    <location>
        <begin position="426"/>
        <end position="503"/>
    </location>
</feature>
<dbReference type="InterPro" id="IPR026444">
    <property type="entry name" value="Secre_tail"/>
</dbReference>
<keyword evidence="4" id="KW-1185">Reference proteome</keyword>
<dbReference type="PANTHER" id="PTHR36842">
    <property type="entry name" value="PROTEIN TOLB HOMOLOG"/>
    <property type="match status" value="1"/>
</dbReference>
<dbReference type="PROSITE" id="PS50093">
    <property type="entry name" value="PKD"/>
    <property type="match status" value="3"/>
</dbReference>
<reference evidence="3 4" key="1">
    <citation type="submission" date="2018-12" db="EMBL/GenBank/DDBJ databases">
        <title>Hymenobacter gummosus sp. nov., isolated from a spring.</title>
        <authorList>
            <person name="Nie L."/>
        </authorList>
    </citation>
    <scope>NUCLEOTIDE SEQUENCE [LARGE SCALE GENOMIC DNA]</scope>
    <source>
        <strain evidence="3 4">KCTC 52166</strain>
    </source>
</reference>
<gene>
    <name evidence="3" type="ORF">EJV47_14610</name>
</gene>
<feature type="domain" description="PKD" evidence="2">
    <location>
        <begin position="661"/>
        <end position="739"/>
    </location>
</feature>
<dbReference type="CDD" id="cd00146">
    <property type="entry name" value="PKD"/>
    <property type="match status" value="3"/>
</dbReference>
<organism evidence="3 4">
    <name type="scientific">Hymenobacter gummosus</name>
    <dbReference type="NCBI Taxonomy" id="1776032"/>
    <lineage>
        <taxon>Bacteria</taxon>
        <taxon>Pseudomonadati</taxon>
        <taxon>Bacteroidota</taxon>
        <taxon>Cytophagia</taxon>
        <taxon>Cytophagales</taxon>
        <taxon>Hymenobacteraceae</taxon>
        <taxon>Hymenobacter</taxon>
    </lineage>
</organism>
<dbReference type="InterPro" id="IPR022409">
    <property type="entry name" value="PKD/Chitinase_dom"/>
</dbReference>